<feature type="transmembrane region" description="Helical" evidence="14">
    <location>
        <begin position="79"/>
        <end position="97"/>
    </location>
</feature>
<keyword evidence="13 14" id="KW-0472">Membrane</keyword>
<dbReference type="InterPro" id="IPR029016">
    <property type="entry name" value="GAF-like_dom_sf"/>
</dbReference>
<dbReference type="SMART" id="SM00388">
    <property type="entry name" value="HisKA"/>
    <property type="match status" value="1"/>
</dbReference>
<dbReference type="PROSITE" id="PS50109">
    <property type="entry name" value="HIS_KIN"/>
    <property type="match status" value="1"/>
</dbReference>
<evidence type="ECO:0000256" key="2">
    <source>
        <dbReference type="ARBA" id="ARBA00004141"/>
    </source>
</evidence>
<dbReference type="Pfam" id="PF02518">
    <property type="entry name" value="HATPase_c"/>
    <property type="match status" value="1"/>
</dbReference>
<evidence type="ECO:0000313" key="16">
    <source>
        <dbReference type="EMBL" id="NMF56405.1"/>
    </source>
</evidence>
<evidence type="ECO:0000256" key="1">
    <source>
        <dbReference type="ARBA" id="ARBA00000085"/>
    </source>
</evidence>
<dbReference type="InterPro" id="IPR003594">
    <property type="entry name" value="HATPase_dom"/>
</dbReference>
<dbReference type="GO" id="GO:0000155">
    <property type="term" value="F:phosphorelay sensor kinase activity"/>
    <property type="evidence" value="ECO:0007669"/>
    <property type="project" value="InterPro"/>
</dbReference>
<comment type="caution">
    <text evidence="16">The sequence shown here is derived from an EMBL/GenBank/DDBJ whole genome shotgun (WGS) entry which is preliminary data.</text>
</comment>
<name>A0A7X9YJM1_9ACTN</name>
<dbReference type="GO" id="GO:0005524">
    <property type="term" value="F:ATP binding"/>
    <property type="evidence" value="ECO:0007669"/>
    <property type="project" value="UniProtKB-KW"/>
</dbReference>
<dbReference type="InterPro" id="IPR038318">
    <property type="entry name" value="KdpD_sf"/>
</dbReference>
<dbReference type="SMART" id="SM00387">
    <property type="entry name" value="HATPase_c"/>
    <property type="match status" value="1"/>
</dbReference>
<dbReference type="InterPro" id="IPR004358">
    <property type="entry name" value="Sig_transdc_His_kin-like_C"/>
</dbReference>
<evidence type="ECO:0000256" key="4">
    <source>
        <dbReference type="ARBA" id="ARBA00012438"/>
    </source>
</evidence>
<evidence type="ECO:0000256" key="8">
    <source>
        <dbReference type="ARBA" id="ARBA00022741"/>
    </source>
</evidence>
<dbReference type="SUPFAM" id="SSF55781">
    <property type="entry name" value="GAF domain-like"/>
    <property type="match status" value="1"/>
</dbReference>
<evidence type="ECO:0000259" key="15">
    <source>
        <dbReference type="PROSITE" id="PS50109"/>
    </source>
</evidence>
<dbReference type="PANTHER" id="PTHR45569">
    <property type="entry name" value="SENSOR PROTEIN KDPD"/>
    <property type="match status" value="1"/>
</dbReference>
<evidence type="ECO:0000256" key="10">
    <source>
        <dbReference type="ARBA" id="ARBA00022840"/>
    </source>
</evidence>
<keyword evidence="10" id="KW-0067">ATP-binding</keyword>
<dbReference type="PANTHER" id="PTHR45569:SF1">
    <property type="entry name" value="SENSOR PROTEIN KDPD"/>
    <property type="match status" value="1"/>
</dbReference>
<evidence type="ECO:0000256" key="3">
    <source>
        <dbReference type="ARBA" id="ARBA00004236"/>
    </source>
</evidence>
<keyword evidence="9" id="KW-0418">Kinase</keyword>
<dbReference type="GO" id="GO:0005886">
    <property type="term" value="C:plasma membrane"/>
    <property type="evidence" value="ECO:0007669"/>
    <property type="project" value="UniProtKB-SubCell"/>
</dbReference>
<reference evidence="16 17" key="1">
    <citation type="submission" date="2020-04" db="EMBL/GenBank/DDBJ databases">
        <title>Collinsella sp. KGMB02528 nov., an anaerobic actinobacterium isolated from human feces.</title>
        <authorList>
            <person name="Han K.-I."/>
            <person name="Eom M.K."/>
            <person name="Kim J.-S."/>
            <person name="Lee K.C."/>
            <person name="Suh M.K."/>
            <person name="Park S.-H."/>
            <person name="Lee J.H."/>
            <person name="Kang S.W."/>
            <person name="Park J.-E."/>
            <person name="Oh B.S."/>
            <person name="Yu S.Y."/>
            <person name="Choi S.-H."/>
            <person name="Lee D.H."/>
            <person name="Yoon H."/>
            <person name="Kim B.-Y."/>
            <person name="Lee J.H."/>
            <person name="Lee J.-S."/>
        </authorList>
    </citation>
    <scope>NUCLEOTIDE SEQUENCE [LARGE SCALE GENOMIC DNA]</scope>
    <source>
        <strain evidence="16 17">KGMB02528</strain>
    </source>
</reference>
<dbReference type="Gene3D" id="1.20.120.620">
    <property type="entry name" value="Backbone structure of the membrane domain of e. Coli histidine kinase receptor kdpd"/>
    <property type="match status" value="1"/>
</dbReference>
<evidence type="ECO:0000256" key="14">
    <source>
        <dbReference type="SAM" id="Phobius"/>
    </source>
</evidence>
<evidence type="ECO:0000313" key="17">
    <source>
        <dbReference type="Proteomes" id="UP000546970"/>
    </source>
</evidence>
<dbReference type="InterPro" id="IPR036890">
    <property type="entry name" value="HATPase_C_sf"/>
</dbReference>
<keyword evidence="12" id="KW-0902">Two-component regulatory system</keyword>
<evidence type="ECO:0000256" key="13">
    <source>
        <dbReference type="ARBA" id="ARBA00023136"/>
    </source>
</evidence>
<dbReference type="CDD" id="cd00075">
    <property type="entry name" value="HATPase"/>
    <property type="match status" value="1"/>
</dbReference>
<dbReference type="InterPro" id="IPR003661">
    <property type="entry name" value="HisK_dim/P_dom"/>
</dbReference>
<gene>
    <name evidence="16" type="ORF">HF320_08730</name>
</gene>
<dbReference type="Gene3D" id="3.30.565.10">
    <property type="entry name" value="Histidine kinase-like ATPase, C-terminal domain"/>
    <property type="match status" value="1"/>
</dbReference>
<dbReference type="PRINTS" id="PR00344">
    <property type="entry name" value="BCTRLSENSOR"/>
</dbReference>
<dbReference type="CDD" id="cd00082">
    <property type="entry name" value="HisKA"/>
    <property type="match status" value="1"/>
</dbReference>
<evidence type="ECO:0000256" key="12">
    <source>
        <dbReference type="ARBA" id="ARBA00023012"/>
    </source>
</evidence>
<dbReference type="RefSeq" id="WP_169277936.1">
    <property type="nucleotide sequence ID" value="NZ_JABBCP010000007.1"/>
</dbReference>
<sequence>MDSSRRDRLGASWLESKVFAWSDDPTPKRYAIDLACIFLFLVTATLVGFAFFAFDMEACIVVTYVLAVLCISLLTAKRAYCLVASALSALLYNYFFTTPRFSLTAWGRAYPATFAVMFAVALIASTVAMTLRRELHASHTAYRRTKIMLEADEAFRRCETRREIVSAAGAQLSRLLDATVVWYCDEGEGFLEQRSFSSAGASPTPPVIELSMARRALEDGESVGVGTKLFPSASGLYLPLRSGTDVVGVMGICLMGAVPLPAERNEAEAVAGEASLALARARALEEREKAAVLAKNEQLRANLLRSISHDLRTPLTAISGNADVLLSDGEDLSAKKREGLLRDIRSDAMWLNATVENLLAITRLENGEVHLSTTTELLDDIVEEALRHVSPDSEFHDIEVEPSRDLLLVDVDARLMVQVVVNLLNNAVAYTQVGSRIRIMSRADANMVVVRVEDNGPGIAEGDRSRVFESFYTASHALADSKRSVGLGLALCKSIVEAHGGSIGVDAVEPHGCAFWFTLPLHRMENGDIDHAD</sequence>
<dbReference type="Gene3D" id="1.10.287.130">
    <property type="match status" value="1"/>
</dbReference>
<evidence type="ECO:0000256" key="5">
    <source>
        <dbReference type="ARBA" id="ARBA00022553"/>
    </source>
</evidence>
<evidence type="ECO:0000256" key="6">
    <source>
        <dbReference type="ARBA" id="ARBA00022679"/>
    </source>
</evidence>
<dbReference type="InterPro" id="IPR005467">
    <property type="entry name" value="His_kinase_dom"/>
</dbReference>
<dbReference type="Gene3D" id="3.30.450.40">
    <property type="match status" value="1"/>
</dbReference>
<feature type="transmembrane region" description="Helical" evidence="14">
    <location>
        <begin position="30"/>
        <end position="52"/>
    </location>
</feature>
<comment type="subcellular location">
    <subcellularLocation>
        <location evidence="3">Cell membrane</location>
    </subcellularLocation>
    <subcellularLocation>
        <location evidence="2">Membrane</location>
        <topology evidence="2">Multi-pass membrane protein</topology>
    </subcellularLocation>
</comment>
<accession>A0A7X9YJM1</accession>
<dbReference type="Proteomes" id="UP000546970">
    <property type="component" value="Unassembled WGS sequence"/>
</dbReference>
<feature type="domain" description="Histidine kinase" evidence="15">
    <location>
        <begin position="306"/>
        <end position="523"/>
    </location>
</feature>
<dbReference type="Pfam" id="PF13493">
    <property type="entry name" value="DUF4118"/>
    <property type="match status" value="1"/>
</dbReference>
<keyword evidence="6" id="KW-0808">Transferase</keyword>
<evidence type="ECO:0000256" key="7">
    <source>
        <dbReference type="ARBA" id="ARBA00022692"/>
    </source>
</evidence>
<keyword evidence="5" id="KW-0597">Phosphoprotein</keyword>
<dbReference type="AlphaFoldDB" id="A0A7X9YJM1"/>
<dbReference type="FunFam" id="3.30.565.10:FF:000006">
    <property type="entry name" value="Sensor histidine kinase WalK"/>
    <property type="match status" value="1"/>
</dbReference>
<dbReference type="InterPro" id="IPR025201">
    <property type="entry name" value="KdpD_TM"/>
</dbReference>
<dbReference type="InterPro" id="IPR052023">
    <property type="entry name" value="Histidine_kinase_KdpD"/>
</dbReference>
<dbReference type="InterPro" id="IPR036097">
    <property type="entry name" value="HisK_dim/P_sf"/>
</dbReference>
<evidence type="ECO:0000256" key="9">
    <source>
        <dbReference type="ARBA" id="ARBA00022777"/>
    </source>
</evidence>
<dbReference type="EMBL" id="JABBCP010000007">
    <property type="protein sequence ID" value="NMF56405.1"/>
    <property type="molecule type" value="Genomic_DNA"/>
</dbReference>
<keyword evidence="8" id="KW-0547">Nucleotide-binding</keyword>
<proteinExistence type="predicted"/>
<dbReference type="SUPFAM" id="SSF47384">
    <property type="entry name" value="Homodimeric domain of signal transducing histidine kinase"/>
    <property type="match status" value="1"/>
</dbReference>
<keyword evidence="7 14" id="KW-0812">Transmembrane</keyword>
<dbReference type="Pfam" id="PF00512">
    <property type="entry name" value="HisKA"/>
    <property type="match status" value="1"/>
</dbReference>
<evidence type="ECO:0000256" key="11">
    <source>
        <dbReference type="ARBA" id="ARBA00022989"/>
    </source>
</evidence>
<feature type="transmembrane region" description="Helical" evidence="14">
    <location>
        <begin position="109"/>
        <end position="131"/>
    </location>
</feature>
<feature type="transmembrane region" description="Helical" evidence="14">
    <location>
        <begin position="58"/>
        <end position="74"/>
    </location>
</feature>
<organism evidence="16 17">
    <name type="scientific">Collinsella acetigenes</name>
    <dbReference type="NCBI Taxonomy" id="2713419"/>
    <lineage>
        <taxon>Bacteria</taxon>
        <taxon>Bacillati</taxon>
        <taxon>Actinomycetota</taxon>
        <taxon>Coriobacteriia</taxon>
        <taxon>Coriobacteriales</taxon>
        <taxon>Coriobacteriaceae</taxon>
        <taxon>Collinsella</taxon>
    </lineage>
</organism>
<dbReference type="EC" id="2.7.13.3" evidence="4"/>
<protein>
    <recommendedName>
        <fullName evidence="4">histidine kinase</fullName>
        <ecNumber evidence="4">2.7.13.3</ecNumber>
    </recommendedName>
</protein>
<keyword evidence="11 14" id="KW-1133">Transmembrane helix</keyword>
<dbReference type="SUPFAM" id="SSF55874">
    <property type="entry name" value="ATPase domain of HSP90 chaperone/DNA topoisomerase II/histidine kinase"/>
    <property type="match status" value="1"/>
</dbReference>
<comment type="catalytic activity">
    <reaction evidence="1">
        <text>ATP + protein L-histidine = ADP + protein N-phospho-L-histidine.</text>
        <dbReference type="EC" id="2.7.13.3"/>
    </reaction>
</comment>
<keyword evidence="17" id="KW-1185">Reference proteome</keyword>